<dbReference type="PROSITE" id="PS01096">
    <property type="entry name" value="PPIC_PPIASE_1"/>
    <property type="match status" value="1"/>
</dbReference>
<evidence type="ECO:0000256" key="10">
    <source>
        <dbReference type="ARBA" id="ARBA00040743"/>
    </source>
</evidence>
<evidence type="ECO:0000256" key="4">
    <source>
        <dbReference type="ARBA" id="ARBA00022692"/>
    </source>
</evidence>
<dbReference type="PROSITE" id="PS50198">
    <property type="entry name" value="PPIC_PPIASE_2"/>
    <property type="match status" value="1"/>
</dbReference>
<evidence type="ECO:0000313" key="15">
    <source>
        <dbReference type="EMBL" id="MEN3069560.1"/>
    </source>
</evidence>
<evidence type="ECO:0000256" key="11">
    <source>
        <dbReference type="ARBA" id="ARBA00042775"/>
    </source>
</evidence>
<evidence type="ECO:0000256" key="5">
    <source>
        <dbReference type="ARBA" id="ARBA00022989"/>
    </source>
</evidence>
<evidence type="ECO:0000259" key="14">
    <source>
        <dbReference type="PROSITE" id="PS50198"/>
    </source>
</evidence>
<keyword evidence="2" id="KW-1003">Cell membrane</keyword>
<keyword evidence="16" id="KW-1185">Reference proteome</keyword>
<dbReference type="InterPro" id="IPR052029">
    <property type="entry name" value="PpiD_chaperone"/>
</dbReference>
<dbReference type="GO" id="GO:0003755">
    <property type="term" value="F:peptidyl-prolyl cis-trans isomerase activity"/>
    <property type="evidence" value="ECO:0007669"/>
    <property type="project" value="UniProtKB-EC"/>
</dbReference>
<dbReference type="Gene3D" id="3.10.50.40">
    <property type="match status" value="1"/>
</dbReference>
<keyword evidence="7" id="KW-0143">Chaperone</keyword>
<keyword evidence="12" id="KW-0697">Rotamase</keyword>
<gene>
    <name evidence="15" type="ORF">ABDB84_13810</name>
</gene>
<evidence type="ECO:0000256" key="8">
    <source>
        <dbReference type="ARBA" id="ARBA00023235"/>
    </source>
</evidence>
<name>A0ABU9Z0S6_9RHOO</name>
<evidence type="ECO:0000256" key="3">
    <source>
        <dbReference type="ARBA" id="ARBA00022519"/>
    </source>
</evidence>
<evidence type="ECO:0000256" key="9">
    <source>
        <dbReference type="ARBA" id="ARBA00038408"/>
    </source>
</evidence>
<proteinExistence type="inferred from homology"/>
<keyword evidence="3" id="KW-0997">Cell inner membrane</keyword>
<feature type="transmembrane region" description="Helical" evidence="13">
    <location>
        <begin position="12"/>
        <end position="29"/>
    </location>
</feature>
<keyword evidence="5 13" id="KW-1133">Transmembrane helix</keyword>
<evidence type="ECO:0000256" key="13">
    <source>
        <dbReference type="SAM" id="Phobius"/>
    </source>
</evidence>
<keyword evidence="4 13" id="KW-0812">Transmembrane</keyword>
<dbReference type="Pfam" id="PF13616">
    <property type="entry name" value="Rotamase_3"/>
    <property type="match status" value="1"/>
</dbReference>
<keyword evidence="8 12" id="KW-0413">Isomerase</keyword>
<organism evidence="15 16">
    <name type="scientific">Uliginosibacterium sediminicola</name>
    <dbReference type="NCBI Taxonomy" id="2024550"/>
    <lineage>
        <taxon>Bacteria</taxon>
        <taxon>Pseudomonadati</taxon>
        <taxon>Pseudomonadota</taxon>
        <taxon>Betaproteobacteria</taxon>
        <taxon>Rhodocyclales</taxon>
        <taxon>Zoogloeaceae</taxon>
        <taxon>Uliginosibacterium</taxon>
    </lineage>
</organism>
<dbReference type="Proteomes" id="UP001410394">
    <property type="component" value="Unassembled WGS sequence"/>
</dbReference>
<dbReference type="Pfam" id="PF13624">
    <property type="entry name" value="SurA_N_3"/>
    <property type="match status" value="1"/>
</dbReference>
<dbReference type="SUPFAM" id="SSF54534">
    <property type="entry name" value="FKBP-like"/>
    <property type="match status" value="1"/>
</dbReference>
<evidence type="ECO:0000256" key="6">
    <source>
        <dbReference type="ARBA" id="ARBA00023136"/>
    </source>
</evidence>
<comment type="similarity">
    <text evidence="9">Belongs to the PpiD chaperone family.</text>
</comment>
<dbReference type="InterPro" id="IPR046357">
    <property type="entry name" value="PPIase_dom_sf"/>
</dbReference>
<dbReference type="InterPro" id="IPR027304">
    <property type="entry name" value="Trigger_fact/SurA_dom_sf"/>
</dbReference>
<accession>A0ABU9Z0S6</accession>
<dbReference type="RefSeq" id="WP_345920328.1">
    <property type="nucleotide sequence ID" value="NZ_JBDIVE010000007.1"/>
</dbReference>
<evidence type="ECO:0000256" key="2">
    <source>
        <dbReference type="ARBA" id="ARBA00022475"/>
    </source>
</evidence>
<dbReference type="SUPFAM" id="SSF109998">
    <property type="entry name" value="Triger factor/SurA peptide-binding domain-like"/>
    <property type="match status" value="1"/>
</dbReference>
<sequence length="627" mass="68866">MFEAVRNNRRIVQIVLAVIILPFALWGILSDMQKVPGNADVIGKIGGERIVAGSLLDRMRTIASDQQDPSIASRPGYREQVLDMMINERAIGLTSEGAGLFVPDVLIKDAYVNEPEFQENGQFSPKKAEYVLQTHGLTQVAYEARVRESLGQRLLMTPLAQISALPRQSVARWIALTEEQRTVAEWKLDRASFNAKVQLSPEAIQKHYESHKKEYESPARAKVEYVVLDADQLASKVQVGDKEARDWYESHKKDYIGVEERRASHILIGVPEGAKAEQKAAAKKKAEELLAKLKAAPGSFAKLAKENSTDSSAEQGGDLGYFAKGAMVPEFEAAAFALKPHQISDIVETKFGFHIIELTDVRGGKTRSFEEVRGEISAELQKQAGAKRLAEASDQFGNLVYEQPDTFKGVIDKLGLSVQHSDWIDKGGAAAPGVLANPKVLAAIFAEQSVNDRRNSEAIDLGKGVLVSVRVTDYQPQKQRPLDEVRPAIEAQLRAVEADKLAKAEGEARLAKLNAGTAVEASWSAAKALKRSEMPSDEVRRAVFAAKSAKLPAYVGATTADGYSIYRIEQINKPEVALNDPRIDGLARQLNQIYAVSDLRQLQTGMRNRLGVEIYQDRLPSNSSAAE</sequence>
<dbReference type="PANTHER" id="PTHR47529">
    <property type="entry name" value="PEPTIDYL-PROLYL CIS-TRANS ISOMERASE D"/>
    <property type="match status" value="1"/>
</dbReference>
<evidence type="ECO:0000256" key="12">
    <source>
        <dbReference type="PROSITE-ProRule" id="PRU00278"/>
    </source>
</evidence>
<comment type="subcellular location">
    <subcellularLocation>
        <location evidence="1">Cell inner membrane</location>
        <topology evidence="1">Single-pass type II membrane protein</topology>
        <orientation evidence="1">Periplasmic side</orientation>
    </subcellularLocation>
</comment>
<keyword evidence="6 13" id="KW-0472">Membrane</keyword>
<protein>
    <recommendedName>
        <fullName evidence="10">Periplasmic chaperone PpiD</fullName>
    </recommendedName>
    <alternativeName>
        <fullName evidence="11">Periplasmic folding chaperone</fullName>
    </alternativeName>
</protein>
<feature type="domain" description="PpiC" evidence="14">
    <location>
        <begin position="258"/>
        <end position="360"/>
    </location>
</feature>
<evidence type="ECO:0000313" key="16">
    <source>
        <dbReference type="Proteomes" id="UP001410394"/>
    </source>
</evidence>
<evidence type="ECO:0000256" key="1">
    <source>
        <dbReference type="ARBA" id="ARBA00004382"/>
    </source>
</evidence>
<dbReference type="PANTHER" id="PTHR47529:SF1">
    <property type="entry name" value="PERIPLASMIC CHAPERONE PPID"/>
    <property type="match status" value="1"/>
</dbReference>
<dbReference type="InterPro" id="IPR000297">
    <property type="entry name" value="PPIase_PpiC"/>
</dbReference>
<dbReference type="InterPro" id="IPR023058">
    <property type="entry name" value="PPIase_PpiC_CS"/>
</dbReference>
<reference evidence="15 16" key="1">
    <citation type="journal article" date="2018" name="Int. J. Syst. Evol. Microbiol.">
        <title>Uliginosibacterium sediminicola sp. nov., isolated from freshwater sediment.</title>
        <authorList>
            <person name="Hwang W.M."/>
            <person name="Kim S.M."/>
            <person name="Kang K."/>
            <person name="Ahn T.Y."/>
        </authorList>
    </citation>
    <scope>NUCLEOTIDE SEQUENCE [LARGE SCALE GENOMIC DNA]</scope>
    <source>
        <strain evidence="15 16">M1-21</strain>
    </source>
</reference>
<dbReference type="EMBL" id="JBDIVE010000007">
    <property type="protein sequence ID" value="MEN3069560.1"/>
    <property type="molecule type" value="Genomic_DNA"/>
</dbReference>
<evidence type="ECO:0000256" key="7">
    <source>
        <dbReference type="ARBA" id="ARBA00023186"/>
    </source>
</evidence>
<comment type="caution">
    <text evidence="15">The sequence shown here is derived from an EMBL/GenBank/DDBJ whole genome shotgun (WGS) entry which is preliminary data.</text>
</comment>